<sequence>MVRKWRKNSFKPDKKTKYIEVKTTGGERAPFMMTLNELMFSQKEPNYYVLHRLYHFNCHTNSADFYLLNGDISTQRKLVATQYKVY</sequence>
<dbReference type="Pfam" id="PF13020">
    <property type="entry name" value="NOV_C"/>
    <property type="match status" value="1"/>
</dbReference>
<proteinExistence type="predicted"/>
<accession>A0ABR5AP60</accession>
<organism evidence="2 3">
    <name type="scientific">Bacillus badius</name>
    <dbReference type="NCBI Taxonomy" id="1455"/>
    <lineage>
        <taxon>Bacteria</taxon>
        <taxon>Bacillati</taxon>
        <taxon>Bacillota</taxon>
        <taxon>Bacilli</taxon>
        <taxon>Bacillales</taxon>
        <taxon>Bacillaceae</taxon>
        <taxon>Pseudobacillus</taxon>
    </lineage>
</organism>
<keyword evidence="3" id="KW-1185">Reference proteome</keyword>
<dbReference type="InterPro" id="IPR024975">
    <property type="entry name" value="NOV_C"/>
</dbReference>
<comment type="caution">
    <text evidence="2">The sequence shown here is derived from an EMBL/GenBank/DDBJ whole genome shotgun (WGS) entry which is preliminary data.</text>
</comment>
<reference evidence="2 3" key="1">
    <citation type="submission" date="2015-01" db="EMBL/GenBank/DDBJ databases">
        <title>Genome Assembly of Bacillus badius MTCC 1458.</title>
        <authorList>
            <person name="Verma A."/>
            <person name="Khatri I."/>
            <person name="Mual P."/>
            <person name="Subramanian S."/>
            <person name="Krishnamurthi S."/>
        </authorList>
    </citation>
    <scope>NUCLEOTIDE SEQUENCE [LARGE SCALE GENOMIC DNA]</scope>
    <source>
        <strain evidence="2 3">MTCC 1458</strain>
    </source>
</reference>
<gene>
    <name evidence="2" type="ORF">SD77_2946</name>
</gene>
<protein>
    <recommendedName>
        <fullName evidence="1">Protein NO VEIN C-terminal domain-containing protein</fullName>
    </recommendedName>
</protein>
<feature type="domain" description="Protein NO VEIN C-terminal" evidence="1">
    <location>
        <begin position="9"/>
        <end position="57"/>
    </location>
</feature>
<name>A0ABR5AP60_BACBA</name>
<evidence type="ECO:0000259" key="1">
    <source>
        <dbReference type="Pfam" id="PF13020"/>
    </source>
</evidence>
<evidence type="ECO:0000313" key="2">
    <source>
        <dbReference type="EMBL" id="KIL74136.1"/>
    </source>
</evidence>
<evidence type="ECO:0000313" key="3">
    <source>
        <dbReference type="Proteomes" id="UP000031982"/>
    </source>
</evidence>
<dbReference type="EMBL" id="JXLP01000026">
    <property type="protein sequence ID" value="KIL74136.1"/>
    <property type="molecule type" value="Genomic_DNA"/>
</dbReference>
<dbReference type="Proteomes" id="UP000031982">
    <property type="component" value="Unassembled WGS sequence"/>
</dbReference>
<dbReference type="RefSeq" id="WP_041096443.1">
    <property type="nucleotide sequence ID" value="NZ_JARTHD010000054.1"/>
</dbReference>